<evidence type="ECO:0000313" key="1">
    <source>
        <dbReference type="EMBL" id="KAF3073068.1"/>
    </source>
</evidence>
<comment type="caution">
    <text evidence="1">The sequence shown here is derived from an EMBL/GenBank/DDBJ whole genome shotgun (WGS) entry which is preliminary data.</text>
</comment>
<name>A0A9P5CFZ6_9HYPO</name>
<organism evidence="1 2">
    <name type="scientific">Trichoderma lentiforme</name>
    <dbReference type="NCBI Taxonomy" id="1567552"/>
    <lineage>
        <taxon>Eukaryota</taxon>
        <taxon>Fungi</taxon>
        <taxon>Dikarya</taxon>
        <taxon>Ascomycota</taxon>
        <taxon>Pezizomycotina</taxon>
        <taxon>Sordariomycetes</taxon>
        <taxon>Hypocreomycetidae</taxon>
        <taxon>Hypocreales</taxon>
        <taxon>Hypocreaceae</taxon>
        <taxon>Trichoderma</taxon>
    </lineage>
</organism>
<protein>
    <submittedName>
        <fullName evidence="1">Uncharacterized protein</fullName>
    </submittedName>
</protein>
<gene>
    <name evidence="1" type="ORF">CFAM422_004603</name>
</gene>
<accession>A0A9P5CFZ6</accession>
<dbReference type="AlphaFoldDB" id="A0A9P5CFZ6"/>
<reference evidence="1 2" key="1">
    <citation type="submission" date="2018-06" db="EMBL/GenBank/DDBJ databases">
        <title>Genome analysis of cellulolytic fungus Trichoderma lentiforme CFAM-422.</title>
        <authorList>
            <person name="Steindorff A.S."/>
            <person name="Formighieri E.F."/>
            <person name="Midorikawa G.E.O."/>
            <person name="Tamietti M.S."/>
            <person name="Ramos E.Z."/>
            <person name="Silva A.S."/>
            <person name="Bon E.P.S."/>
            <person name="Mendes T.D."/>
            <person name="Damaso M.C.T."/>
            <person name="Favaro L.C.L."/>
        </authorList>
    </citation>
    <scope>NUCLEOTIDE SEQUENCE [LARGE SCALE GENOMIC DNA]</scope>
    <source>
        <strain evidence="1 2">CFAM-422</strain>
    </source>
</reference>
<dbReference type="Proteomes" id="UP000801864">
    <property type="component" value="Unassembled WGS sequence"/>
</dbReference>
<evidence type="ECO:0000313" key="2">
    <source>
        <dbReference type="Proteomes" id="UP000801864"/>
    </source>
</evidence>
<dbReference type="EMBL" id="QLNT01000007">
    <property type="protein sequence ID" value="KAF3073068.1"/>
    <property type="molecule type" value="Genomic_DNA"/>
</dbReference>
<proteinExistence type="predicted"/>
<keyword evidence="2" id="KW-1185">Reference proteome</keyword>
<sequence>MTKGMLAHRGQYKQYEYGQQPHSIGDGQCRLRPLVSSWYHPAAVAVAPHGAEASNLVLVARRFDVFIVC</sequence>